<proteinExistence type="predicted"/>
<comment type="caution">
    <text evidence="1">The sequence shown here is derived from an EMBL/GenBank/DDBJ whole genome shotgun (WGS) entry which is preliminary data.</text>
</comment>
<keyword evidence="2" id="KW-1185">Reference proteome</keyword>
<name>A0ABS6I140_9MICC</name>
<sequence>MEYNGSSFEKAIPAGELDRRHVGQSISFQPNDFTVVFGTIAGIARTEALVYLSLDGVSGGTHLKDEYDLPIDRDVYLQLDPLSTAEKGLADAAKAVREKLDEFGKNIRDRDQGKESE</sequence>
<dbReference type="Proteomes" id="UP000824166">
    <property type="component" value="Unassembled WGS sequence"/>
</dbReference>
<evidence type="ECO:0000313" key="1">
    <source>
        <dbReference type="EMBL" id="MBU8865456.1"/>
    </source>
</evidence>
<accession>A0ABS6I140</accession>
<evidence type="ECO:0000313" key="2">
    <source>
        <dbReference type="Proteomes" id="UP000824166"/>
    </source>
</evidence>
<protein>
    <submittedName>
        <fullName evidence="1">Uncharacterized protein</fullName>
    </submittedName>
</protein>
<dbReference type="EMBL" id="JAHOPC010000002">
    <property type="protein sequence ID" value="MBU8865456.1"/>
    <property type="molecule type" value="Genomic_DNA"/>
</dbReference>
<dbReference type="RefSeq" id="WP_216923008.1">
    <property type="nucleotide sequence ID" value="NZ_JAHOPC010000002.1"/>
</dbReference>
<gene>
    <name evidence="1" type="ORF">KSW38_04005</name>
</gene>
<organism evidence="1 2">
    <name type="scientific">Paenarthrobacter aromaticivorans</name>
    <dbReference type="NCBI Taxonomy" id="2849150"/>
    <lineage>
        <taxon>Bacteria</taxon>
        <taxon>Bacillati</taxon>
        <taxon>Actinomycetota</taxon>
        <taxon>Actinomycetes</taxon>
        <taxon>Micrococcales</taxon>
        <taxon>Micrococcaceae</taxon>
        <taxon>Paenarthrobacter</taxon>
    </lineage>
</organism>
<reference evidence="1 2" key="1">
    <citation type="submission" date="2021-06" db="EMBL/GenBank/DDBJ databases">
        <authorList>
            <person name="Jeong J.W."/>
        </authorList>
    </citation>
    <scope>NUCLEOTIDE SEQUENCE [LARGE SCALE GENOMIC DNA]</scope>
    <source>
        <strain evidence="1 2">MMS21-TAE1-1</strain>
    </source>
</reference>